<keyword evidence="3" id="KW-1185">Reference proteome</keyword>
<proteinExistence type="predicted"/>
<protein>
    <submittedName>
        <fullName evidence="2">Uncharacterized protein</fullName>
    </submittedName>
</protein>
<evidence type="ECO:0000256" key="1">
    <source>
        <dbReference type="SAM" id="MobiDB-lite"/>
    </source>
</evidence>
<name>F9WH76_TRYCI</name>
<accession>F9WH76</accession>
<dbReference type="EMBL" id="CAEQ01002391">
    <property type="protein sequence ID" value="CCD16665.1"/>
    <property type="molecule type" value="Genomic_DNA"/>
</dbReference>
<evidence type="ECO:0000313" key="3">
    <source>
        <dbReference type="Proteomes" id="UP000000702"/>
    </source>
</evidence>
<feature type="region of interest" description="Disordered" evidence="1">
    <location>
        <begin position="98"/>
        <end position="141"/>
    </location>
</feature>
<gene>
    <name evidence="2" type="ORF">TCIL3000_0_15720</name>
</gene>
<reference evidence="3" key="1">
    <citation type="submission" date="2011-07" db="EMBL/GenBank/DDBJ databases">
        <title>Divergent evolution of antigenic variation in African trypanosomes.</title>
        <authorList>
            <person name="Jackson A.P."/>
            <person name="Berry A."/>
            <person name="Allison H.C."/>
            <person name="Burton P."/>
            <person name="Anderson J."/>
            <person name="Aslett M."/>
            <person name="Brown R."/>
            <person name="Corton N."/>
            <person name="Harris D."/>
            <person name="Hauser H."/>
            <person name="Gamble J."/>
            <person name="Gilderthorp R."/>
            <person name="McQuillan J."/>
            <person name="Quail M.A."/>
            <person name="Sanders M."/>
            <person name="Van Tonder A."/>
            <person name="Ginger M.L."/>
            <person name="Donelson J.E."/>
            <person name="Field M.C."/>
            <person name="Barry J.D."/>
            <person name="Berriman M."/>
            <person name="Hertz-Fowler C."/>
        </authorList>
    </citation>
    <scope>NUCLEOTIDE SEQUENCE [LARGE SCALE GENOMIC DNA]</scope>
    <source>
        <strain evidence="3">IL3000</strain>
    </source>
</reference>
<reference evidence="2 3" key="2">
    <citation type="journal article" date="2012" name="Proc. Natl. Acad. Sci. U.S.A.">
        <title>Antigenic diversity is generated by distinct evolutionary mechanisms in African trypanosome species.</title>
        <authorList>
            <person name="Jackson A.P."/>
            <person name="Berry A."/>
            <person name="Aslett M."/>
            <person name="Allison H.C."/>
            <person name="Burton P."/>
            <person name="Vavrova-Anderson J."/>
            <person name="Brown R."/>
            <person name="Browne H."/>
            <person name="Corton N."/>
            <person name="Hauser H."/>
            <person name="Gamble J."/>
            <person name="Gilderthorp R."/>
            <person name="Marcello L."/>
            <person name="McQuillan J."/>
            <person name="Otto T.D."/>
            <person name="Quail M.A."/>
            <person name="Sanders M.J."/>
            <person name="van Tonder A."/>
            <person name="Ginger M.L."/>
            <person name="Field M.C."/>
            <person name="Barry J.D."/>
            <person name="Hertz-Fowler C."/>
            <person name="Berriman M."/>
        </authorList>
    </citation>
    <scope>NUCLEOTIDE SEQUENCE [LARGE SCALE GENOMIC DNA]</scope>
    <source>
        <strain evidence="2 3">IL3000</strain>
    </source>
</reference>
<comment type="caution">
    <text evidence="2">The sequence shown here is derived from an EMBL/GenBank/DDBJ whole genome shotgun (WGS) entry which is preliminary data.</text>
</comment>
<dbReference type="Proteomes" id="UP000000702">
    <property type="component" value="Unassembled WGS sequence"/>
</dbReference>
<organism evidence="2 3">
    <name type="scientific">Trypanosoma congolense (strain IL3000)</name>
    <dbReference type="NCBI Taxonomy" id="1068625"/>
    <lineage>
        <taxon>Eukaryota</taxon>
        <taxon>Discoba</taxon>
        <taxon>Euglenozoa</taxon>
        <taxon>Kinetoplastea</taxon>
        <taxon>Metakinetoplastina</taxon>
        <taxon>Trypanosomatida</taxon>
        <taxon>Trypanosomatidae</taxon>
        <taxon>Trypanosoma</taxon>
        <taxon>Nannomonas</taxon>
    </lineage>
</organism>
<sequence length="141" mass="15887">MEQLTPFHPHCVPVRPRCCAAHTHTRAPQLRGAPGVLKRCPKHRHLPPAGAHVCTRSQRQAQRPLREIVRGGRTPSVIHLCGWKDKCTLNCIWKCGGNDDNNNHHEKKEKQQPRKSFAVPCHIASSEEGEKNNEKVSDGVY</sequence>
<evidence type="ECO:0000313" key="2">
    <source>
        <dbReference type="EMBL" id="CCD16665.1"/>
    </source>
</evidence>
<dbReference type="AlphaFoldDB" id="F9WH76"/>
<feature type="compositionally biased region" description="Basic and acidic residues" evidence="1">
    <location>
        <begin position="128"/>
        <end position="141"/>
    </location>
</feature>
<feature type="compositionally biased region" description="Basic and acidic residues" evidence="1">
    <location>
        <begin position="101"/>
        <end position="112"/>
    </location>
</feature>